<name>A0A645HSW9_9ZZZZ</name>
<protein>
    <submittedName>
        <fullName evidence="1">Uncharacterized protein</fullName>
    </submittedName>
</protein>
<dbReference type="AlphaFoldDB" id="A0A645HSW9"/>
<dbReference type="EMBL" id="VSSQ01099324">
    <property type="protein sequence ID" value="MPN41950.1"/>
    <property type="molecule type" value="Genomic_DNA"/>
</dbReference>
<accession>A0A645HSW9</accession>
<reference evidence="1" key="1">
    <citation type="submission" date="2019-08" db="EMBL/GenBank/DDBJ databases">
        <authorList>
            <person name="Kucharzyk K."/>
            <person name="Murdoch R.W."/>
            <person name="Higgins S."/>
            <person name="Loffler F."/>
        </authorList>
    </citation>
    <scope>NUCLEOTIDE SEQUENCE</scope>
</reference>
<sequence>MKKIKKNGPGYAQADIEIHVEIKSIGKPKFFALSGPQDMENRYRYGDQPPKSEEAQPEIDTKTYSYTWDFTMTQIQLVKMGGQWKIARTNGLMFMSDGKLVEG</sequence>
<gene>
    <name evidence="1" type="ORF">SDC9_189505</name>
</gene>
<evidence type="ECO:0000313" key="1">
    <source>
        <dbReference type="EMBL" id="MPN41950.1"/>
    </source>
</evidence>
<organism evidence="1">
    <name type="scientific">bioreactor metagenome</name>
    <dbReference type="NCBI Taxonomy" id="1076179"/>
    <lineage>
        <taxon>unclassified sequences</taxon>
        <taxon>metagenomes</taxon>
        <taxon>ecological metagenomes</taxon>
    </lineage>
</organism>
<proteinExistence type="predicted"/>
<comment type="caution">
    <text evidence="1">The sequence shown here is derived from an EMBL/GenBank/DDBJ whole genome shotgun (WGS) entry which is preliminary data.</text>
</comment>